<evidence type="ECO:0000259" key="6">
    <source>
        <dbReference type="Pfam" id="PF20465"/>
    </source>
</evidence>
<dbReference type="EMBL" id="LAIU01000003">
    <property type="protein sequence ID" value="KKB25512.1"/>
    <property type="molecule type" value="Genomic_DNA"/>
</dbReference>
<sequence length="915" mass="105669">MGKKKNLSITEIENSVNTLINHLKEKDFITEFLSFYDIPKTSITRAKVKFDKGEPFIIKNKLYYAEIQGEVITAIDAIEHEILNQKSKPRYLIANNYSEIAALDIKTRDTLNIPLSELPSKADFFLAWNGIEKSDYQSEHPADRKAAERFAKLYDVLEKDNPNVKEHSFNTFLIRILFLLFAEDTGIMKKGIFTNTLKIRTREDGSNFNEVIEELFEILNTNELNRDKKSDWLKIFPYVNGKLFSEPHVSLIFTKKSRKLLIEAGELLNWNEINPDILGSMIQTVSSTKKRQVSGMHYTSVPNIMKVIKPLFLDELYKIFNDLSAQYEENKIKNITEKTKKNYNKKIINSLSDLLERISRINFLDPACGSGNFLIIAYKEIRRLEIKILVLLDEIQQSDTMPMTAIHLENYNGIEVDDFAHEVAKLSLWIAEHQMNEEMEKALPGYISALLPLKDSGNIVLGNALRIDWNNIIPQNKNEEIYIFGNPPYIGAANKNENQKNDLAFVFHDTDISFGKLDYITGWFYKSVKFMEKRKSVFAFVSTNSIVQGEQVSLIWPELFKTAQISFAYPSFKWSNNAKSNAGVTVVIIGFEYKDYLGPKSIYSSNGTVKKVDNITPYLVEGVNIIVEKENKSINGFTEMVKGSSPTDDGGLIFSEYEYQQVIELYPNLKDILKKYQGSREYINDISRYVLWMSDDDAKLFKNNPIISKRLEHVRQFRLNKKGNTLKKAETPWEFVSNGKRKAALKKNKNMKQILIPRVSSENRYYVPMGYVNKDTIISDSSMAIYDAPLWLLGLLQSRMHMVWLRAIGGKLKTDYRYSSGLVYNTFPIRRLSPQRIKEIERVITDILDLREYEGGSLAYLYNSKTMPISLKEKHQELDGIVERAYRQKPFNSDEERLSTLLTLYKEKKVIVDDN</sequence>
<dbReference type="InterPro" id="IPR002052">
    <property type="entry name" value="DNA_methylase_N6_adenine_CS"/>
</dbReference>
<evidence type="ECO:0000256" key="2">
    <source>
        <dbReference type="ARBA" id="ARBA00022603"/>
    </source>
</evidence>
<name>A0AAJ0NH28_STACA</name>
<accession>A0AAJ0NH28</accession>
<organism evidence="10 11">
    <name type="scientific">Staphylococcus carnosus</name>
    <dbReference type="NCBI Taxonomy" id="1281"/>
    <lineage>
        <taxon>Bacteria</taxon>
        <taxon>Bacillati</taxon>
        <taxon>Bacillota</taxon>
        <taxon>Bacilli</taxon>
        <taxon>Bacillales</taxon>
        <taxon>Staphylococcaceae</taxon>
        <taxon>Staphylococcus</taxon>
    </lineage>
</organism>
<dbReference type="Pfam" id="PF20467">
    <property type="entry name" value="MmeI_C"/>
    <property type="match status" value="1"/>
</dbReference>
<evidence type="ECO:0000313" key="10">
    <source>
        <dbReference type="EMBL" id="KKB25512.1"/>
    </source>
</evidence>
<proteinExistence type="predicted"/>
<reference evidence="10 11" key="1">
    <citation type="submission" date="2015-03" db="EMBL/GenBank/DDBJ databases">
        <title>Draft Genome Sequence of S. carnosus subsp. utilis LTH 7013, Isolated from South Tirolean Ham.</title>
        <authorList>
            <person name="Mueller A."/>
            <person name="Huptas C."/>
            <person name="Wenning M."/>
            <person name="Weiss A."/>
            <person name="Schmidt H."/>
        </authorList>
    </citation>
    <scope>NUCLEOTIDE SEQUENCE [LARGE SCALE GENOMIC DNA]</scope>
    <source>
        <strain evidence="10 11">LTH7013</strain>
    </source>
</reference>
<evidence type="ECO:0000256" key="1">
    <source>
        <dbReference type="ARBA" id="ARBA00011900"/>
    </source>
</evidence>
<gene>
    <name evidence="10" type="ORF">VV61_05245</name>
</gene>
<feature type="domain" description="MmeI-like target recognition" evidence="7">
    <location>
        <begin position="622"/>
        <end position="831"/>
    </location>
</feature>
<dbReference type="Proteomes" id="UP000033530">
    <property type="component" value="Unassembled WGS sequence"/>
</dbReference>
<dbReference type="InterPro" id="IPR046819">
    <property type="entry name" value="MmeI_hel"/>
</dbReference>
<dbReference type="GO" id="GO:0009007">
    <property type="term" value="F:site-specific DNA-methyltransferase (adenine-specific) activity"/>
    <property type="evidence" value="ECO:0007669"/>
    <property type="project" value="UniProtKB-EC"/>
</dbReference>
<dbReference type="RefSeq" id="WP_046099749.1">
    <property type="nucleotide sequence ID" value="NZ_CP015552.1"/>
</dbReference>
<dbReference type="Pfam" id="PF20466">
    <property type="entry name" value="MmeI_TRD"/>
    <property type="match status" value="1"/>
</dbReference>
<dbReference type="SUPFAM" id="SSF53335">
    <property type="entry name" value="S-adenosyl-L-methionine-dependent methyltransferases"/>
    <property type="match status" value="1"/>
</dbReference>
<dbReference type="InterPro" id="IPR046820">
    <property type="entry name" value="MmeI_TRD"/>
</dbReference>
<feature type="domain" description="MmeI-like N-terminal" evidence="5">
    <location>
        <begin position="25"/>
        <end position="160"/>
    </location>
</feature>
<dbReference type="InterPro" id="IPR046816">
    <property type="entry name" value="MmeI_Mtase"/>
</dbReference>
<dbReference type="InterPro" id="IPR029063">
    <property type="entry name" value="SAM-dependent_MTases_sf"/>
</dbReference>
<dbReference type="Pfam" id="PF20465">
    <property type="entry name" value="MmeI_hel"/>
    <property type="match status" value="1"/>
</dbReference>
<comment type="caution">
    <text evidence="10">The sequence shown here is derived from an EMBL/GenBank/DDBJ whole genome shotgun (WGS) entry which is preliminary data.</text>
</comment>
<dbReference type="PANTHER" id="PTHR33841">
    <property type="entry name" value="DNA METHYLTRANSFERASE YEEA-RELATED"/>
    <property type="match status" value="1"/>
</dbReference>
<protein>
    <recommendedName>
        <fullName evidence="1">site-specific DNA-methyltransferase (adenine-specific)</fullName>
        <ecNumber evidence="1">2.1.1.72</ecNumber>
    </recommendedName>
</protein>
<evidence type="ECO:0000256" key="3">
    <source>
        <dbReference type="ARBA" id="ARBA00022679"/>
    </source>
</evidence>
<dbReference type="Gene3D" id="3.40.50.150">
    <property type="entry name" value="Vaccinia Virus protein VP39"/>
    <property type="match status" value="1"/>
</dbReference>
<evidence type="ECO:0000256" key="4">
    <source>
        <dbReference type="ARBA" id="ARBA00047942"/>
    </source>
</evidence>
<feature type="domain" description="MmeI-like C-terminal" evidence="8">
    <location>
        <begin position="834"/>
        <end position="907"/>
    </location>
</feature>
<dbReference type="InterPro" id="IPR046818">
    <property type="entry name" value="MmeI_C"/>
</dbReference>
<dbReference type="PANTHER" id="PTHR33841:SF1">
    <property type="entry name" value="DNA METHYLTRANSFERASE A"/>
    <property type="match status" value="1"/>
</dbReference>
<evidence type="ECO:0000259" key="9">
    <source>
        <dbReference type="Pfam" id="PF20473"/>
    </source>
</evidence>
<dbReference type="Pfam" id="PF20464">
    <property type="entry name" value="MmeI_N"/>
    <property type="match status" value="1"/>
</dbReference>
<dbReference type="GO" id="GO:0003676">
    <property type="term" value="F:nucleic acid binding"/>
    <property type="evidence" value="ECO:0007669"/>
    <property type="project" value="InterPro"/>
</dbReference>
<dbReference type="EC" id="2.1.1.72" evidence="1"/>
<dbReference type="Pfam" id="PF20473">
    <property type="entry name" value="MmeI_Mtase"/>
    <property type="match status" value="1"/>
</dbReference>
<comment type="catalytic activity">
    <reaction evidence="4">
        <text>a 2'-deoxyadenosine in DNA + S-adenosyl-L-methionine = an N(6)-methyl-2'-deoxyadenosine in DNA + S-adenosyl-L-homocysteine + H(+)</text>
        <dbReference type="Rhea" id="RHEA:15197"/>
        <dbReference type="Rhea" id="RHEA-COMP:12418"/>
        <dbReference type="Rhea" id="RHEA-COMP:12419"/>
        <dbReference type="ChEBI" id="CHEBI:15378"/>
        <dbReference type="ChEBI" id="CHEBI:57856"/>
        <dbReference type="ChEBI" id="CHEBI:59789"/>
        <dbReference type="ChEBI" id="CHEBI:90615"/>
        <dbReference type="ChEBI" id="CHEBI:90616"/>
        <dbReference type="EC" id="2.1.1.72"/>
    </reaction>
</comment>
<dbReference type="InterPro" id="IPR050953">
    <property type="entry name" value="N4_N6_ade-DNA_methylase"/>
</dbReference>
<evidence type="ECO:0000313" key="11">
    <source>
        <dbReference type="Proteomes" id="UP000033530"/>
    </source>
</evidence>
<keyword evidence="3" id="KW-0808">Transferase</keyword>
<dbReference type="InterPro" id="IPR046817">
    <property type="entry name" value="MmeI_N"/>
</dbReference>
<evidence type="ECO:0000259" key="8">
    <source>
        <dbReference type="Pfam" id="PF20467"/>
    </source>
</evidence>
<evidence type="ECO:0000259" key="7">
    <source>
        <dbReference type="Pfam" id="PF20466"/>
    </source>
</evidence>
<dbReference type="AlphaFoldDB" id="A0AAJ0NH28"/>
<feature type="domain" description="MmeI-like helicase spacer" evidence="6">
    <location>
        <begin position="167"/>
        <end position="244"/>
    </location>
</feature>
<evidence type="ECO:0000259" key="5">
    <source>
        <dbReference type="Pfam" id="PF20464"/>
    </source>
</evidence>
<dbReference type="PROSITE" id="PS00092">
    <property type="entry name" value="N6_MTASE"/>
    <property type="match status" value="1"/>
</dbReference>
<dbReference type="GO" id="GO:0032259">
    <property type="term" value="P:methylation"/>
    <property type="evidence" value="ECO:0007669"/>
    <property type="project" value="UniProtKB-KW"/>
</dbReference>
<keyword evidence="2 10" id="KW-0489">Methyltransferase</keyword>
<dbReference type="REBASE" id="115559">
    <property type="entry name" value="Sca7013ORF5245P"/>
</dbReference>
<feature type="domain" description="MmeI-like DNA-methyltransferase" evidence="9">
    <location>
        <begin position="348"/>
        <end position="601"/>
    </location>
</feature>